<reference evidence="2 3" key="1">
    <citation type="journal article" date="2016" name="PLoS Pathog.">
        <title>Biosynthesis of antibiotic leucinostatins in bio-control fungus Purpureocillium lilacinum and their inhibition on phytophthora revealed by genome mining.</title>
        <authorList>
            <person name="Wang G."/>
            <person name="Liu Z."/>
            <person name="Lin R."/>
            <person name="Li E."/>
            <person name="Mao Z."/>
            <person name="Ling J."/>
            <person name="Yang Y."/>
            <person name="Yin W.B."/>
            <person name="Xie B."/>
        </authorList>
    </citation>
    <scope>NUCLEOTIDE SEQUENCE [LARGE SCALE GENOMIC DNA]</scope>
    <source>
        <strain evidence="2">170</strain>
    </source>
</reference>
<evidence type="ECO:0000313" key="2">
    <source>
        <dbReference type="EMBL" id="OAQ62803.1"/>
    </source>
</evidence>
<gene>
    <name evidence="2" type="ORF">VFPPC_08747</name>
</gene>
<dbReference type="AlphaFoldDB" id="A0A179FCL9"/>
<dbReference type="STRING" id="1380566.A0A179FCL9"/>
<dbReference type="RefSeq" id="XP_018140383.1">
    <property type="nucleotide sequence ID" value="XM_018287399.1"/>
</dbReference>
<dbReference type="OrthoDB" id="5421601at2759"/>
<organism evidence="2 3">
    <name type="scientific">Pochonia chlamydosporia 170</name>
    <dbReference type="NCBI Taxonomy" id="1380566"/>
    <lineage>
        <taxon>Eukaryota</taxon>
        <taxon>Fungi</taxon>
        <taxon>Dikarya</taxon>
        <taxon>Ascomycota</taxon>
        <taxon>Pezizomycotina</taxon>
        <taxon>Sordariomycetes</taxon>
        <taxon>Hypocreomycetidae</taxon>
        <taxon>Hypocreales</taxon>
        <taxon>Clavicipitaceae</taxon>
        <taxon>Pochonia</taxon>
    </lineage>
</organism>
<feature type="region of interest" description="Disordered" evidence="1">
    <location>
        <begin position="372"/>
        <end position="466"/>
    </location>
</feature>
<name>A0A179FCL9_METCM</name>
<comment type="caution">
    <text evidence="2">The sequence shown here is derived from an EMBL/GenBank/DDBJ whole genome shotgun (WGS) entry which is preliminary data.</text>
</comment>
<dbReference type="GeneID" id="28851393"/>
<dbReference type="EMBL" id="LSBJ02000006">
    <property type="protein sequence ID" value="OAQ62803.1"/>
    <property type="molecule type" value="Genomic_DNA"/>
</dbReference>
<feature type="compositionally biased region" description="Acidic residues" evidence="1">
    <location>
        <begin position="433"/>
        <end position="448"/>
    </location>
</feature>
<dbReference type="KEGG" id="pchm:VFPPC_08747"/>
<protein>
    <submittedName>
        <fullName evidence="2">F-box domain-containing protein</fullName>
    </submittedName>
</protein>
<evidence type="ECO:0000256" key="1">
    <source>
        <dbReference type="SAM" id="MobiDB-lite"/>
    </source>
</evidence>
<dbReference type="Proteomes" id="UP000078397">
    <property type="component" value="Unassembled WGS sequence"/>
</dbReference>
<proteinExistence type="predicted"/>
<evidence type="ECO:0000313" key="3">
    <source>
        <dbReference type="Proteomes" id="UP000078397"/>
    </source>
</evidence>
<accession>A0A179FCL9</accession>
<sequence length="560" mass="63878">MGILTLPPELLEIILNLSRPYNFENLALTCKQIYHAALHMIAHHNNLRKKYRRFKFGSETAESIPELLGEIAADPIIASYIVHPNFGEPRCPDTQRLSHTFPKGISDTLAPLVKQSRHLAALNNDPDSTATWLKNIAQHTDEDERPFDGPITFLLSLLPNVESLILPEIRHECLDTGGEEGEFNRSVHDLLHLLVTRANDAKLDDQPLQKLHTILPTPNILEQSGVNMEIILPFLALNSLREVYHECGVYEPSHDDCTHYPTLGKQVEVMKLKDYVITSGGAAVLFKNMQRLRVLELEYSMKDEIGYGWEINNFIWCMRKHIAGNLERLVLSAGQVWPDSALMECSMRAFKVLTHLELDTVFFVNSTGSMGNLIDVEEESEDESEEESEGESEEEKDDGFDEEVADDDGYDESDDNEKRDNEQEDSNSQQGNEGEDQDETAQADDDENEHLAQESDQEDYDSCDDHDRDGKWRLVSLLPPSLQTLIIHAPASRRDVKCLKRLFDGFEDRREANLPLLTKVKVVMRIRDCFGTHLDDYQQHLDQARADFGDRSFIEFTSWQ</sequence>
<feature type="compositionally biased region" description="Acidic residues" evidence="1">
    <location>
        <begin position="375"/>
        <end position="415"/>
    </location>
</feature>
<keyword evidence="3" id="KW-1185">Reference proteome</keyword>